<name>A0A0E9PRP4_ANGAN</name>
<evidence type="ECO:0000256" key="1">
    <source>
        <dbReference type="SAM" id="Phobius"/>
    </source>
</evidence>
<keyword evidence="1" id="KW-1133">Transmembrane helix</keyword>
<feature type="transmembrane region" description="Helical" evidence="1">
    <location>
        <begin position="24"/>
        <end position="48"/>
    </location>
</feature>
<accession>A0A0E9PRP4</accession>
<dbReference type="AlphaFoldDB" id="A0A0E9PRP4"/>
<keyword evidence="1" id="KW-0812">Transmembrane</keyword>
<reference evidence="2" key="1">
    <citation type="submission" date="2014-11" db="EMBL/GenBank/DDBJ databases">
        <authorList>
            <person name="Amaro Gonzalez C."/>
        </authorList>
    </citation>
    <scope>NUCLEOTIDE SEQUENCE</scope>
</reference>
<keyword evidence="1" id="KW-0472">Membrane</keyword>
<reference evidence="2" key="2">
    <citation type="journal article" date="2015" name="Fish Shellfish Immunol.">
        <title>Early steps in the European eel (Anguilla anguilla)-Vibrio vulnificus interaction in the gills: Role of the RtxA13 toxin.</title>
        <authorList>
            <person name="Callol A."/>
            <person name="Pajuelo D."/>
            <person name="Ebbesson L."/>
            <person name="Teles M."/>
            <person name="MacKenzie S."/>
            <person name="Amaro C."/>
        </authorList>
    </citation>
    <scope>NUCLEOTIDE SEQUENCE</scope>
</reference>
<sequence length="53" mass="6063">MKASTGGYCAYASASHSQFLYKGFFSLLFSPLLLLLFDYFACCVLRLLQYVMY</sequence>
<proteinExistence type="predicted"/>
<protein>
    <submittedName>
        <fullName evidence="2">Uncharacterized protein</fullName>
    </submittedName>
</protein>
<organism evidence="2">
    <name type="scientific">Anguilla anguilla</name>
    <name type="common">European freshwater eel</name>
    <name type="synonym">Muraena anguilla</name>
    <dbReference type="NCBI Taxonomy" id="7936"/>
    <lineage>
        <taxon>Eukaryota</taxon>
        <taxon>Metazoa</taxon>
        <taxon>Chordata</taxon>
        <taxon>Craniata</taxon>
        <taxon>Vertebrata</taxon>
        <taxon>Euteleostomi</taxon>
        <taxon>Actinopterygii</taxon>
        <taxon>Neopterygii</taxon>
        <taxon>Teleostei</taxon>
        <taxon>Anguilliformes</taxon>
        <taxon>Anguillidae</taxon>
        <taxon>Anguilla</taxon>
    </lineage>
</organism>
<dbReference type="EMBL" id="GBXM01101306">
    <property type="protein sequence ID" value="JAH07271.1"/>
    <property type="molecule type" value="Transcribed_RNA"/>
</dbReference>
<evidence type="ECO:0000313" key="2">
    <source>
        <dbReference type="EMBL" id="JAH07271.1"/>
    </source>
</evidence>